<sequence length="100" mass="11160">MSNVPKEVFTSNNHSNQEPPAFRNRLKIHLNLDTSSLKPNATNLNKYKCLDVNNGAGVSPRGGINLLHFIYKSAHYFGELFAPCAVLTERFHAVCTPVVY</sequence>
<reference evidence="2 3" key="1">
    <citation type="submission" date="2020-04" db="EMBL/GenBank/DDBJ databases">
        <authorList>
            <person name="Wallbank WR R."/>
            <person name="Pardo Diaz C."/>
            <person name="Kozak K."/>
            <person name="Martin S."/>
            <person name="Jiggins C."/>
            <person name="Moest M."/>
            <person name="Warren A I."/>
            <person name="Byers J.R.P. K."/>
            <person name="Montejo-Kovacevich G."/>
            <person name="Yen C E."/>
        </authorList>
    </citation>
    <scope>NUCLEOTIDE SEQUENCE [LARGE SCALE GENOMIC DNA]</scope>
</reference>
<evidence type="ECO:0000313" key="2">
    <source>
        <dbReference type="EMBL" id="CAB3260772.1"/>
    </source>
</evidence>
<name>A0A8S1BUI2_ARCPL</name>
<feature type="region of interest" description="Disordered" evidence="1">
    <location>
        <begin position="1"/>
        <end position="20"/>
    </location>
</feature>
<protein>
    <submittedName>
        <fullName evidence="2">Uncharacterized protein</fullName>
    </submittedName>
</protein>
<evidence type="ECO:0000256" key="1">
    <source>
        <dbReference type="SAM" id="MobiDB-lite"/>
    </source>
</evidence>
<proteinExistence type="predicted"/>
<keyword evidence="3" id="KW-1185">Reference proteome</keyword>
<feature type="compositionally biased region" description="Polar residues" evidence="1">
    <location>
        <begin position="1"/>
        <end position="18"/>
    </location>
</feature>
<dbReference type="Proteomes" id="UP000494106">
    <property type="component" value="Unassembled WGS sequence"/>
</dbReference>
<comment type="caution">
    <text evidence="2">The sequence shown here is derived from an EMBL/GenBank/DDBJ whole genome shotgun (WGS) entry which is preliminary data.</text>
</comment>
<evidence type="ECO:0000313" key="3">
    <source>
        <dbReference type="Proteomes" id="UP000494106"/>
    </source>
</evidence>
<gene>
    <name evidence="2" type="ORF">APLA_LOCUS17525</name>
</gene>
<dbReference type="AlphaFoldDB" id="A0A8S1BUI2"/>
<dbReference type="EMBL" id="CADEBC010000790">
    <property type="protein sequence ID" value="CAB3260772.1"/>
    <property type="molecule type" value="Genomic_DNA"/>
</dbReference>
<organism evidence="2 3">
    <name type="scientific">Arctia plantaginis</name>
    <name type="common">Wood tiger moth</name>
    <name type="synonym">Phalaena plantaginis</name>
    <dbReference type="NCBI Taxonomy" id="874455"/>
    <lineage>
        <taxon>Eukaryota</taxon>
        <taxon>Metazoa</taxon>
        <taxon>Ecdysozoa</taxon>
        <taxon>Arthropoda</taxon>
        <taxon>Hexapoda</taxon>
        <taxon>Insecta</taxon>
        <taxon>Pterygota</taxon>
        <taxon>Neoptera</taxon>
        <taxon>Endopterygota</taxon>
        <taxon>Lepidoptera</taxon>
        <taxon>Glossata</taxon>
        <taxon>Ditrysia</taxon>
        <taxon>Noctuoidea</taxon>
        <taxon>Erebidae</taxon>
        <taxon>Arctiinae</taxon>
        <taxon>Arctia</taxon>
    </lineage>
</organism>
<accession>A0A8S1BUI2</accession>